<name>A0A1T5KLB3_9BACT</name>
<keyword evidence="16" id="KW-1185">Reference proteome</keyword>
<evidence type="ECO:0000256" key="8">
    <source>
        <dbReference type="ARBA" id="ARBA00023012"/>
    </source>
</evidence>
<evidence type="ECO:0000256" key="5">
    <source>
        <dbReference type="ARBA" id="ARBA00022741"/>
    </source>
</evidence>
<dbReference type="Pfam" id="PF00072">
    <property type="entry name" value="Response_reg"/>
    <property type="match status" value="1"/>
</dbReference>
<accession>A0A1T5KLB3</accession>
<dbReference type="CDD" id="cd00082">
    <property type="entry name" value="HisKA"/>
    <property type="match status" value="1"/>
</dbReference>
<dbReference type="EC" id="2.7.13.3" evidence="2"/>
<protein>
    <recommendedName>
        <fullName evidence="2">histidine kinase</fullName>
        <ecNumber evidence="2">2.7.13.3</ecNumber>
    </recommendedName>
</protein>
<dbReference type="SUPFAM" id="SSF55874">
    <property type="entry name" value="ATPase domain of HSP90 chaperone/DNA topoisomerase II/histidine kinase"/>
    <property type="match status" value="1"/>
</dbReference>
<dbReference type="PRINTS" id="PR00344">
    <property type="entry name" value="BCTRLSENSOR"/>
</dbReference>
<dbReference type="OrthoDB" id="9797097at2"/>
<dbReference type="InterPro" id="IPR005467">
    <property type="entry name" value="His_kinase_dom"/>
</dbReference>
<dbReference type="SMART" id="SM00387">
    <property type="entry name" value="HATPase_c"/>
    <property type="match status" value="1"/>
</dbReference>
<evidence type="ECO:0000259" key="14">
    <source>
        <dbReference type="PROSITE" id="PS50110"/>
    </source>
</evidence>
<dbReference type="SUPFAM" id="SSF46689">
    <property type="entry name" value="Homeodomain-like"/>
    <property type="match status" value="1"/>
</dbReference>
<dbReference type="EMBL" id="FUZU01000001">
    <property type="protein sequence ID" value="SKC64536.1"/>
    <property type="molecule type" value="Genomic_DNA"/>
</dbReference>
<dbReference type="CDD" id="cd16922">
    <property type="entry name" value="HATPase_EvgS-ArcB-TorS-like"/>
    <property type="match status" value="1"/>
</dbReference>
<dbReference type="SUPFAM" id="SSF50998">
    <property type="entry name" value="Quinoprotein alcohol dehydrogenase-like"/>
    <property type="match status" value="1"/>
</dbReference>
<keyword evidence="3 11" id="KW-0597">Phosphoprotein</keyword>
<dbReference type="InterPro" id="IPR004358">
    <property type="entry name" value="Sig_transdc_His_kin-like_C"/>
</dbReference>
<dbReference type="FunFam" id="2.60.40.10:FF:000791">
    <property type="entry name" value="Two-component system sensor histidine kinase/response regulator"/>
    <property type="match status" value="1"/>
</dbReference>
<organism evidence="15 16">
    <name type="scientific">Ohtaekwangia koreensis</name>
    <dbReference type="NCBI Taxonomy" id="688867"/>
    <lineage>
        <taxon>Bacteria</taxon>
        <taxon>Pseudomonadati</taxon>
        <taxon>Bacteroidota</taxon>
        <taxon>Cytophagia</taxon>
        <taxon>Cytophagales</taxon>
        <taxon>Fulvivirgaceae</taxon>
        <taxon>Ohtaekwangia</taxon>
    </lineage>
</organism>
<feature type="domain" description="Response regulatory" evidence="14">
    <location>
        <begin position="1127"/>
        <end position="1242"/>
    </location>
</feature>
<dbReference type="InterPro" id="IPR013783">
    <property type="entry name" value="Ig-like_fold"/>
</dbReference>
<dbReference type="FunFam" id="1.10.287.130:FF:000045">
    <property type="entry name" value="Two-component system sensor histidine kinase/response regulator"/>
    <property type="match status" value="1"/>
</dbReference>
<dbReference type="Gene3D" id="2.60.40.10">
    <property type="entry name" value="Immunoglobulins"/>
    <property type="match status" value="1"/>
</dbReference>
<dbReference type="STRING" id="688867.SAMN05660236_2336"/>
<dbReference type="InterPro" id="IPR011123">
    <property type="entry name" value="Y_Y_Y"/>
</dbReference>
<dbReference type="Gene3D" id="1.10.10.60">
    <property type="entry name" value="Homeodomain-like"/>
    <property type="match status" value="1"/>
</dbReference>
<dbReference type="Gene3D" id="2.130.10.10">
    <property type="entry name" value="YVTN repeat-like/Quinoprotein amine dehydrogenase"/>
    <property type="match status" value="2"/>
</dbReference>
<dbReference type="GO" id="GO:0043565">
    <property type="term" value="F:sequence-specific DNA binding"/>
    <property type="evidence" value="ECO:0007669"/>
    <property type="project" value="InterPro"/>
</dbReference>
<dbReference type="Gene3D" id="1.10.287.130">
    <property type="match status" value="1"/>
</dbReference>
<dbReference type="Gene3D" id="3.30.565.10">
    <property type="entry name" value="Histidine kinase-like ATPase, C-terminal domain"/>
    <property type="match status" value="1"/>
</dbReference>
<dbReference type="Pfam" id="PF07495">
    <property type="entry name" value="Y_Y_Y"/>
    <property type="match status" value="1"/>
</dbReference>
<keyword evidence="8" id="KW-0902">Two-component regulatory system</keyword>
<dbReference type="FunFam" id="3.30.565.10:FF:000037">
    <property type="entry name" value="Hybrid sensor histidine kinase/response regulator"/>
    <property type="match status" value="1"/>
</dbReference>
<proteinExistence type="predicted"/>
<dbReference type="Pfam" id="PF07494">
    <property type="entry name" value="Reg_prop"/>
    <property type="match status" value="5"/>
</dbReference>
<evidence type="ECO:0000259" key="13">
    <source>
        <dbReference type="PROSITE" id="PS50109"/>
    </source>
</evidence>
<evidence type="ECO:0000256" key="2">
    <source>
        <dbReference type="ARBA" id="ARBA00012438"/>
    </source>
</evidence>
<dbReference type="SUPFAM" id="SSF63829">
    <property type="entry name" value="Calcium-dependent phosphotriesterase"/>
    <property type="match status" value="2"/>
</dbReference>
<dbReference type="SMART" id="SM00448">
    <property type="entry name" value="REC"/>
    <property type="match status" value="1"/>
</dbReference>
<dbReference type="InterPro" id="IPR003594">
    <property type="entry name" value="HATPase_dom"/>
</dbReference>
<dbReference type="Gene3D" id="3.40.50.2300">
    <property type="match status" value="1"/>
</dbReference>
<dbReference type="GO" id="GO:0000155">
    <property type="term" value="F:phosphorelay sensor kinase activity"/>
    <property type="evidence" value="ECO:0007669"/>
    <property type="project" value="InterPro"/>
</dbReference>
<evidence type="ECO:0000313" key="16">
    <source>
        <dbReference type="Proteomes" id="UP000190961"/>
    </source>
</evidence>
<dbReference type="RefSeq" id="WP_079686792.1">
    <property type="nucleotide sequence ID" value="NZ_FUZU01000001.1"/>
</dbReference>
<evidence type="ECO:0000256" key="7">
    <source>
        <dbReference type="ARBA" id="ARBA00022840"/>
    </source>
</evidence>
<dbReference type="SUPFAM" id="SSF47384">
    <property type="entry name" value="Homodimeric domain of signal transducing histidine kinase"/>
    <property type="match status" value="1"/>
</dbReference>
<dbReference type="SUPFAM" id="SSF52172">
    <property type="entry name" value="CheY-like"/>
    <property type="match status" value="1"/>
</dbReference>
<dbReference type="PROSITE" id="PS50110">
    <property type="entry name" value="RESPONSE_REGULATORY"/>
    <property type="match status" value="1"/>
</dbReference>
<dbReference type="InterPro" id="IPR011110">
    <property type="entry name" value="Reg_prop"/>
</dbReference>
<dbReference type="PROSITE" id="PS50109">
    <property type="entry name" value="HIS_KIN"/>
    <property type="match status" value="1"/>
</dbReference>
<dbReference type="InterPro" id="IPR036890">
    <property type="entry name" value="HATPase_C_sf"/>
</dbReference>
<evidence type="ECO:0000256" key="4">
    <source>
        <dbReference type="ARBA" id="ARBA00022679"/>
    </source>
</evidence>
<dbReference type="GO" id="GO:0005524">
    <property type="term" value="F:ATP binding"/>
    <property type="evidence" value="ECO:0007669"/>
    <property type="project" value="UniProtKB-KW"/>
</dbReference>
<dbReference type="CDD" id="cd17574">
    <property type="entry name" value="REC_OmpR"/>
    <property type="match status" value="1"/>
</dbReference>
<dbReference type="InterPro" id="IPR015943">
    <property type="entry name" value="WD40/YVTN_repeat-like_dom_sf"/>
</dbReference>
<reference evidence="15 16" key="1">
    <citation type="submission" date="2017-02" db="EMBL/GenBank/DDBJ databases">
        <authorList>
            <person name="Peterson S.W."/>
        </authorList>
    </citation>
    <scope>NUCLEOTIDE SEQUENCE [LARGE SCALE GENOMIC DNA]</scope>
    <source>
        <strain evidence="15 16">DSM 25262</strain>
    </source>
</reference>
<feature type="domain" description="HTH araC/xylS-type" evidence="12">
    <location>
        <begin position="1274"/>
        <end position="1373"/>
    </location>
</feature>
<dbReference type="InterPro" id="IPR003661">
    <property type="entry name" value="HisK_dim/P_dom"/>
</dbReference>
<evidence type="ECO:0000256" key="1">
    <source>
        <dbReference type="ARBA" id="ARBA00000085"/>
    </source>
</evidence>
<dbReference type="InterPro" id="IPR009057">
    <property type="entry name" value="Homeodomain-like_sf"/>
</dbReference>
<dbReference type="Proteomes" id="UP000190961">
    <property type="component" value="Unassembled WGS sequence"/>
</dbReference>
<dbReference type="PANTHER" id="PTHR43547">
    <property type="entry name" value="TWO-COMPONENT HISTIDINE KINASE"/>
    <property type="match status" value="1"/>
</dbReference>
<comment type="catalytic activity">
    <reaction evidence="1">
        <text>ATP + protein L-histidine = ADP + protein N-phospho-L-histidine.</text>
        <dbReference type="EC" id="2.7.13.3"/>
    </reaction>
</comment>
<dbReference type="Pfam" id="PF12833">
    <property type="entry name" value="HTH_18"/>
    <property type="match status" value="1"/>
</dbReference>
<keyword evidence="5" id="KW-0547">Nucleotide-binding</keyword>
<evidence type="ECO:0000256" key="10">
    <source>
        <dbReference type="ARBA" id="ARBA00023163"/>
    </source>
</evidence>
<keyword evidence="4" id="KW-0808">Transferase</keyword>
<dbReference type="InterPro" id="IPR011006">
    <property type="entry name" value="CheY-like_superfamily"/>
</dbReference>
<dbReference type="InterPro" id="IPR001789">
    <property type="entry name" value="Sig_transdc_resp-reg_receiver"/>
</dbReference>
<dbReference type="PANTHER" id="PTHR43547:SF2">
    <property type="entry name" value="HYBRID SIGNAL TRANSDUCTION HISTIDINE KINASE C"/>
    <property type="match status" value="1"/>
</dbReference>
<keyword evidence="6 15" id="KW-0418">Kinase</keyword>
<gene>
    <name evidence="15" type="ORF">SAMN05660236_2336</name>
</gene>
<evidence type="ECO:0000256" key="9">
    <source>
        <dbReference type="ARBA" id="ARBA00023015"/>
    </source>
</evidence>
<keyword evidence="10" id="KW-0804">Transcription</keyword>
<feature type="domain" description="Histidine kinase" evidence="13">
    <location>
        <begin position="876"/>
        <end position="1096"/>
    </location>
</feature>
<sequence length="1377" mass="156540">MKENFFFGPGWFIAIFLLVSLVIQSIGQQQRFLHVDVRQGLSHNYVKAIYRDKTGFVWIGTESGLNRFDGYSIKIYRNDPADSTSLHNDNIVRLFAAPGGELGMVTGNGVCFFNPSTERFSTASRFLQKFSITTPDDLVNIVHDEAGNYWFLLRNNGMVCYNESKKSALSIKHADNDTTTIATNNVTSLARHKDGSYWIAHGNGVMENAVFEKGKLSVVKRISFLPAYAPDPYRLLQSELVIDRDGDLWVYISNADEGVFYYNTSKHKIYRFNTNSKTTRLSSNLISSIIHDDQGYIWIYENGEIDVVDKTNFSVKNLTHDSYSETALSESAITTAIKDQEGIIWIGTLKKGLNYFHQSMARFPVYNRHSKPYALPFEDINHFVEDRKGNLWLGANGGGLLYLDRKSGRYTSYKHNAKDPHSLSSDVIVSMYLDHEDKLWIGTFFGGLNCFDGSKFTRYQHSAQDPTSLSGKSVWEIFEDSQHRLWIGTLDRGVNLFNRETKTFTRYSPPDRKALRSDYISSITEDNEGNLWFGTSIGIDVLMKDSGSIVHFESQNNDTTSLVNNVILNILKDSKGRMWIGTAGGLSLWQKETNRFINYTEKDGLPHYAIMGMEEDAQGRLWLSTQDGLSCATFTPQGKRLQLRVTNYAEADGLQGQRFNEDASLRLKSGELVFGGNNGFNIFNPGNIEHSKTTQRLVFTDFQLFNQSVRPGSGSKHDTHFTLSSSITTNPSVVLAASDNVFSIEFATLNFTQPSKTKYKYKLEGFNQDWLSTDANNRRVTFTNLNAGNYIFRVMATNNDGVWNEEGISLPIKVLPPFWKSLNAYILYMIVLIVLLYATRKLIQQREQMKYAIKQQQEEVVRSRELDMMKTRFFTNVSHEFRTPLSLILSPLEKLSEKVDDVEQRKNIDLIQRNAKRLLNLVNQLLDFRKMEVHDIRFHPSEGDIIDFIRETVYSFADLSEKKNIRLTFESNTSALEAIFDHDKVEKILFNLLSNAFKFTMGNGEISVVVNARDSVENSIIEIIVKDSGIGIPTEKHELIFERFFQSDLPSSILNQGSGIGLAITKEFVRIHGGTIRVESEPGKGSSFIVVLPLRKLVQAVHETIREPIAAVEGPKKNDIESSGKPLILLVEDNEDFRFYLKDNLKTSYSVIEAETGEEGWKKAISEYPDLIVTDVMMPDMNGIELCKKIKSDQRVSHIPVILLTARSGEEQRLEGFEVGADDYIPKPFSFPILESRIRNQISLRKDLRTLFARKSGVKASEIQVTSLDEQFIQRTIQAIENNISNSELTVIDLSRELGVSRAQFFRKVQELTGKAPLELIRTIRLQHAAQLLEKSQLSVSEVAYRVGFNNPKYFARHFKNQYHVLPSAYANGKRRN</sequence>
<evidence type="ECO:0000256" key="3">
    <source>
        <dbReference type="ARBA" id="ARBA00022553"/>
    </source>
</evidence>
<dbReference type="InterPro" id="IPR036097">
    <property type="entry name" value="HisK_dim/P_sf"/>
</dbReference>
<dbReference type="Pfam" id="PF02518">
    <property type="entry name" value="HATPase_c"/>
    <property type="match status" value="1"/>
</dbReference>
<keyword evidence="9" id="KW-0805">Transcription regulation</keyword>
<evidence type="ECO:0000259" key="12">
    <source>
        <dbReference type="PROSITE" id="PS01124"/>
    </source>
</evidence>
<dbReference type="InterPro" id="IPR011047">
    <property type="entry name" value="Quinoprotein_ADH-like_sf"/>
</dbReference>
<evidence type="ECO:0000256" key="6">
    <source>
        <dbReference type="ARBA" id="ARBA00022777"/>
    </source>
</evidence>
<dbReference type="GO" id="GO:0003700">
    <property type="term" value="F:DNA-binding transcription factor activity"/>
    <property type="evidence" value="ECO:0007669"/>
    <property type="project" value="InterPro"/>
</dbReference>
<dbReference type="PROSITE" id="PS01124">
    <property type="entry name" value="HTH_ARAC_FAMILY_2"/>
    <property type="match status" value="1"/>
</dbReference>
<feature type="modified residue" description="4-aspartylphosphate" evidence="11">
    <location>
        <position position="1175"/>
    </location>
</feature>
<evidence type="ECO:0000256" key="11">
    <source>
        <dbReference type="PROSITE-ProRule" id="PRU00169"/>
    </source>
</evidence>
<dbReference type="SMART" id="SM00342">
    <property type="entry name" value="HTH_ARAC"/>
    <property type="match status" value="1"/>
</dbReference>
<dbReference type="Pfam" id="PF00512">
    <property type="entry name" value="HisKA"/>
    <property type="match status" value="1"/>
</dbReference>
<dbReference type="InterPro" id="IPR018060">
    <property type="entry name" value="HTH_AraC"/>
</dbReference>
<evidence type="ECO:0000313" key="15">
    <source>
        <dbReference type="EMBL" id="SKC64536.1"/>
    </source>
</evidence>
<dbReference type="SMART" id="SM00388">
    <property type="entry name" value="HisKA"/>
    <property type="match status" value="1"/>
</dbReference>
<keyword evidence="7" id="KW-0067">ATP-binding</keyword>